<feature type="transmembrane region" description="Helical" evidence="1">
    <location>
        <begin position="18"/>
        <end position="37"/>
    </location>
</feature>
<feature type="transmembrane region" description="Helical" evidence="1">
    <location>
        <begin position="270"/>
        <end position="294"/>
    </location>
</feature>
<organism evidence="2">
    <name type="scientific">Vibrio parahaemolyticus</name>
    <dbReference type="NCBI Taxonomy" id="670"/>
    <lineage>
        <taxon>Bacteria</taxon>
        <taxon>Pseudomonadati</taxon>
        <taxon>Pseudomonadota</taxon>
        <taxon>Gammaproteobacteria</taxon>
        <taxon>Vibrionales</taxon>
        <taxon>Vibrionaceae</taxon>
        <taxon>Vibrio</taxon>
    </lineage>
</organism>
<feature type="transmembrane region" description="Helical" evidence="1">
    <location>
        <begin position="68"/>
        <end position="85"/>
    </location>
</feature>
<feature type="transmembrane region" description="Helical" evidence="1">
    <location>
        <begin position="94"/>
        <end position="114"/>
    </location>
</feature>
<evidence type="ECO:0000313" key="2">
    <source>
        <dbReference type="EMBL" id="QEQ70852.1"/>
    </source>
</evidence>
<keyword evidence="1" id="KW-0472">Membrane</keyword>
<accession>A0A5Q5AXC4</accession>
<proteinExistence type="predicted"/>
<feature type="transmembrane region" description="Helical" evidence="1">
    <location>
        <begin position="194"/>
        <end position="212"/>
    </location>
</feature>
<feature type="transmembrane region" description="Helical" evidence="1">
    <location>
        <begin position="134"/>
        <end position="158"/>
    </location>
</feature>
<dbReference type="EMBL" id="MK473658">
    <property type="protein sequence ID" value="QEQ70852.1"/>
    <property type="molecule type" value="Genomic_DNA"/>
</dbReference>
<feature type="transmembrane region" description="Helical" evidence="1">
    <location>
        <begin position="44"/>
        <end position="62"/>
    </location>
</feature>
<sequence>MSYFIVFSLLFISGSPNMVGGEVSKGALLLLSVFNLFNFKVSKFSVFSIVGLSILFLVKAIFTEDIDAVIVVLYIHLLFLITCPIKNYRYVKTILSALMALIIASMVLSSYSILTGDGKYTFSLANKGLPFLYAFKGVTTTPQALASLIILGIFACVVVEKKWSLRFYALFLPLTINRTNLVGAILMFLVRFPVVGLLVSCFAFLGGTIIIGQNTELLTTQTLSSRLQMVAEVFREIQDFSVLSILFGSFEKPVFSISSNVHDVTYIENGFAFIFYYLGAFGLFSYIVFILWGVIKILRAYMPAKIRRITLAYFMFFTILVPNMTHEFLFLSFYLSIITIFGFLKVYHNERNIYN</sequence>
<keyword evidence="1" id="KW-1133">Transmembrane helix</keyword>
<dbReference type="AlphaFoldDB" id="A0A5Q5AXC4"/>
<evidence type="ECO:0000256" key="1">
    <source>
        <dbReference type="SAM" id="Phobius"/>
    </source>
</evidence>
<feature type="transmembrane region" description="Helical" evidence="1">
    <location>
        <begin position="306"/>
        <end position="322"/>
    </location>
</feature>
<keyword evidence="1" id="KW-0812">Transmembrane</keyword>
<protein>
    <submittedName>
        <fullName evidence="2">Putative membrane protein</fullName>
    </submittedName>
</protein>
<gene>
    <name evidence="2" type="primary">wzy</name>
</gene>
<feature type="transmembrane region" description="Helical" evidence="1">
    <location>
        <begin position="328"/>
        <end position="347"/>
    </location>
</feature>
<name>A0A5Q5AXC4_VIBPH</name>
<reference evidence="2" key="1">
    <citation type="journal article" date="2019" name="Int. J. Food Microbiol.">
        <title>Developing a novel molecular serotyping system based on capsular polysaccharide synthesis gene clusters of Vibrio parahaemolyticus.</title>
        <authorList>
            <person name="Pang Y."/>
            <person name="Guo X."/>
            <person name="Tian X."/>
            <person name="Liu F."/>
            <person name="Wang L."/>
            <person name="Wu J."/>
            <person name="Zhang S."/>
            <person name="Li S."/>
            <person name="Liu B."/>
        </authorList>
    </citation>
    <scope>NUCLEOTIDE SEQUENCE</scope>
    <source>
        <strain evidence="2">G3590</strain>
    </source>
</reference>